<feature type="compositionally biased region" description="Polar residues" evidence="1">
    <location>
        <begin position="1"/>
        <end position="10"/>
    </location>
</feature>
<reference evidence="2" key="1">
    <citation type="submission" date="2013-11" db="EMBL/GenBank/DDBJ databases">
        <title>Draft genome sequence and annotation of the entomopathogenic bacteria, Xenorhabdus cabanillasi strain JM26 and Xenorhabdus szentirmai strain DSM 16338.</title>
        <authorList>
            <person name="Gualtieri M."/>
            <person name="Ogier J.C."/>
            <person name="Pages S."/>
            <person name="Givaudan A."/>
            <person name="Gaudriault S."/>
        </authorList>
    </citation>
    <scope>NUCLEOTIDE SEQUENCE [LARGE SCALE GENOMIC DNA]</scope>
    <source>
        <strain evidence="2">DSM 16338</strain>
    </source>
</reference>
<dbReference type="Proteomes" id="UP000019202">
    <property type="component" value="Unassembled WGS sequence"/>
</dbReference>
<name>W1IVL9_9GAMM</name>
<keyword evidence="2" id="KW-0378">Hydrolase</keyword>
<dbReference type="GO" id="GO:0016787">
    <property type="term" value="F:hydrolase activity"/>
    <property type="evidence" value="ECO:0007669"/>
    <property type="project" value="UniProtKB-KW"/>
</dbReference>
<evidence type="ECO:0000313" key="3">
    <source>
        <dbReference type="Proteomes" id="UP000019202"/>
    </source>
</evidence>
<proteinExistence type="predicted"/>
<dbReference type="EMBL" id="CBXF010000078">
    <property type="protein sequence ID" value="CDL82537.1"/>
    <property type="molecule type" value="Genomic_DNA"/>
</dbReference>
<sequence length="45" mass="4878">MSETPSSSGLDGSGPARLEKDAEQDYVHLLGELETLQAQYLGLRD</sequence>
<accession>W1IVL9</accession>
<dbReference type="AlphaFoldDB" id="W1IVL9"/>
<keyword evidence="3" id="KW-1185">Reference proteome</keyword>
<evidence type="ECO:0000313" key="2">
    <source>
        <dbReference type="EMBL" id="CDL82537.1"/>
    </source>
</evidence>
<feature type="region of interest" description="Disordered" evidence="1">
    <location>
        <begin position="1"/>
        <end position="23"/>
    </location>
</feature>
<evidence type="ECO:0000256" key="1">
    <source>
        <dbReference type="SAM" id="MobiDB-lite"/>
    </source>
</evidence>
<comment type="caution">
    <text evidence="2">The sequence shown here is derived from an EMBL/GenBank/DDBJ whole genome shotgun (WGS) entry which is preliminary data.</text>
</comment>
<organism evidence="2 3">
    <name type="scientific">Xenorhabdus szentirmaii DSM 16338</name>
    <dbReference type="NCBI Taxonomy" id="1427518"/>
    <lineage>
        <taxon>Bacteria</taxon>
        <taxon>Pseudomonadati</taxon>
        <taxon>Pseudomonadota</taxon>
        <taxon>Gammaproteobacteria</taxon>
        <taxon>Enterobacterales</taxon>
        <taxon>Morganellaceae</taxon>
        <taxon>Xenorhabdus</taxon>
    </lineage>
</organism>
<protein>
    <submittedName>
        <fullName evidence="2">Rz endopeptidase from lambdoid prophage Rac</fullName>
        <ecNumber evidence="2">3.4.-.-</ecNumber>
    </submittedName>
</protein>
<dbReference type="EC" id="3.4.-.-" evidence="2"/>
<gene>
    <name evidence="2" type="ORF">XSR1_200056</name>
</gene>